<dbReference type="InterPro" id="IPR007110">
    <property type="entry name" value="Ig-like_dom"/>
</dbReference>
<evidence type="ECO:0000313" key="2">
    <source>
        <dbReference type="EMBL" id="RCS22006.1"/>
    </source>
</evidence>
<sequence>MRDIADSHTASDTPHDNFHSVKVTLNGRYMLENRSEHPCTVIAMSSGSAHLRCAASGRIGERVIAYIDHIGRIEGTVLRQMPDGFSLSLTASQRKKDKLAAQLTWLANKHELDLPEDRRHERIMPRNAENFLVLPDGRQYRCRIIDLSLSGAAMEIDVRPALYTVVTLGTMRGTVVRHFEDGIAIEFAHVQQPTTLDQLFR</sequence>
<comment type="caution">
    <text evidence="2">The sequence shown here is derived from an EMBL/GenBank/DDBJ whole genome shotgun (WGS) entry which is preliminary data.</text>
</comment>
<organism evidence="2 3">
    <name type="scientific">Phyllobacterium salinisoli</name>
    <dbReference type="NCBI Taxonomy" id="1899321"/>
    <lineage>
        <taxon>Bacteria</taxon>
        <taxon>Pseudomonadati</taxon>
        <taxon>Pseudomonadota</taxon>
        <taxon>Alphaproteobacteria</taxon>
        <taxon>Hyphomicrobiales</taxon>
        <taxon>Phyllobacteriaceae</taxon>
        <taxon>Phyllobacterium</taxon>
    </lineage>
</organism>
<dbReference type="EMBL" id="QOZG01000011">
    <property type="protein sequence ID" value="RCS22006.1"/>
    <property type="molecule type" value="Genomic_DNA"/>
</dbReference>
<dbReference type="SUPFAM" id="SSF141371">
    <property type="entry name" value="PilZ domain-like"/>
    <property type="match status" value="1"/>
</dbReference>
<dbReference type="AlphaFoldDB" id="A0A368JXY1"/>
<dbReference type="OrthoDB" id="9798164at2"/>
<name>A0A368JXY1_9HYPH</name>
<dbReference type="Gene3D" id="2.40.10.220">
    <property type="entry name" value="predicted glycosyltransferase like domains"/>
    <property type="match status" value="1"/>
</dbReference>
<dbReference type="GO" id="GO:0035438">
    <property type="term" value="F:cyclic-di-GMP binding"/>
    <property type="evidence" value="ECO:0007669"/>
    <property type="project" value="InterPro"/>
</dbReference>
<dbReference type="RefSeq" id="WP_114442416.1">
    <property type="nucleotide sequence ID" value="NZ_QOZG01000011.1"/>
</dbReference>
<gene>
    <name evidence="2" type="ORF">DUT91_20930</name>
</gene>
<evidence type="ECO:0000313" key="3">
    <source>
        <dbReference type="Proteomes" id="UP000253420"/>
    </source>
</evidence>
<dbReference type="InterPro" id="IPR009875">
    <property type="entry name" value="PilZ_domain"/>
</dbReference>
<feature type="domain" description="Ig-like" evidence="1">
    <location>
        <begin position="51"/>
        <end position="159"/>
    </location>
</feature>
<dbReference type="Proteomes" id="UP000253420">
    <property type="component" value="Unassembled WGS sequence"/>
</dbReference>
<dbReference type="PROSITE" id="PS50835">
    <property type="entry name" value="IG_LIKE"/>
    <property type="match status" value="1"/>
</dbReference>
<protein>
    <submittedName>
        <fullName evidence="2">PilZ domain-containing protein</fullName>
    </submittedName>
</protein>
<proteinExistence type="predicted"/>
<dbReference type="Pfam" id="PF07238">
    <property type="entry name" value="PilZ"/>
    <property type="match status" value="1"/>
</dbReference>
<keyword evidence="3" id="KW-1185">Reference proteome</keyword>
<evidence type="ECO:0000259" key="1">
    <source>
        <dbReference type="PROSITE" id="PS50835"/>
    </source>
</evidence>
<reference evidence="2 3" key="1">
    <citation type="submission" date="2018-07" db="EMBL/GenBank/DDBJ databases">
        <title>The draft genome of Phyllobacterium salinisoli.</title>
        <authorList>
            <person name="Liu L."/>
            <person name="Li L."/>
            <person name="Zhang X."/>
            <person name="Liang L."/>
        </authorList>
    </citation>
    <scope>NUCLEOTIDE SEQUENCE [LARGE SCALE GENOMIC DNA]</scope>
    <source>
        <strain evidence="2 3">LLAN61</strain>
    </source>
</reference>
<accession>A0A368JXY1</accession>